<dbReference type="AlphaFoldDB" id="X1T4Y0"/>
<dbReference type="SUPFAM" id="SSF47413">
    <property type="entry name" value="lambda repressor-like DNA-binding domains"/>
    <property type="match status" value="1"/>
</dbReference>
<dbReference type="InterPro" id="IPR001387">
    <property type="entry name" value="Cro/C1-type_HTH"/>
</dbReference>
<proteinExistence type="predicted"/>
<sequence>MINVRLDYVLLDKRMKLKDLAQATDLAVNNLSILKTNKARAIRFSTLNNLCKALNCTPGDLIEYVPDEDGKS</sequence>
<reference evidence="2" key="1">
    <citation type="journal article" date="2014" name="Front. Microbiol.">
        <title>High frequency of phylogenetically diverse reductive dehalogenase-homologous genes in deep subseafloor sedimentary metagenomes.</title>
        <authorList>
            <person name="Kawai M."/>
            <person name="Futagami T."/>
            <person name="Toyoda A."/>
            <person name="Takaki Y."/>
            <person name="Nishi S."/>
            <person name="Hori S."/>
            <person name="Arai W."/>
            <person name="Tsubouchi T."/>
            <person name="Morono Y."/>
            <person name="Uchiyama I."/>
            <person name="Ito T."/>
            <person name="Fujiyama A."/>
            <person name="Inagaki F."/>
            <person name="Takami H."/>
        </authorList>
    </citation>
    <scope>NUCLEOTIDE SEQUENCE</scope>
    <source>
        <strain evidence="2">Expedition CK06-06</strain>
    </source>
</reference>
<dbReference type="EMBL" id="BARW01009013">
    <property type="protein sequence ID" value="GAI75064.1"/>
    <property type="molecule type" value="Genomic_DNA"/>
</dbReference>
<name>X1T4Y0_9ZZZZ</name>
<dbReference type="PROSITE" id="PS50943">
    <property type="entry name" value="HTH_CROC1"/>
    <property type="match status" value="1"/>
</dbReference>
<protein>
    <recommendedName>
        <fullName evidence="1">HTH cro/C1-type domain-containing protein</fullName>
    </recommendedName>
</protein>
<dbReference type="GO" id="GO:0003677">
    <property type="term" value="F:DNA binding"/>
    <property type="evidence" value="ECO:0007669"/>
    <property type="project" value="InterPro"/>
</dbReference>
<dbReference type="Gene3D" id="1.10.260.40">
    <property type="entry name" value="lambda repressor-like DNA-binding domains"/>
    <property type="match status" value="1"/>
</dbReference>
<evidence type="ECO:0000313" key="2">
    <source>
        <dbReference type="EMBL" id="GAI75064.1"/>
    </source>
</evidence>
<dbReference type="InterPro" id="IPR010982">
    <property type="entry name" value="Lambda_DNA-bd_dom_sf"/>
</dbReference>
<dbReference type="Pfam" id="PF13443">
    <property type="entry name" value="HTH_26"/>
    <property type="match status" value="1"/>
</dbReference>
<dbReference type="PANTHER" id="PTHR37301:SF1">
    <property type="entry name" value="DNA-BINDING PROTEIN"/>
    <property type="match status" value="1"/>
</dbReference>
<gene>
    <name evidence="2" type="ORF">S12H4_18280</name>
</gene>
<organism evidence="2">
    <name type="scientific">marine sediment metagenome</name>
    <dbReference type="NCBI Taxonomy" id="412755"/>
    <lineage>
        <taxon>unclassified sequences</taxon>
        <taxon>metagenomes</taxon>
        <taxon>ecological metagenomes</taxon>
    </lineage>
</organism>
<comment type="caution">
    <text evidence="2">The sequence shown here is derived from an EMBL/GenBank/DDBJ whole genome shotgun (WGS) entry which is preliminary data.</text>
</comment>
<feature type="domain" description="HTH cro/C1-type" evidence="1">
    <location>
        <begin position="13"/>
        <end position="61"/>
    </location>
</feature>
<dbReference type="PANTHER" id="PTHR37301">
    <property type="entry name" value="DNA-BINDING PROTEIN-RELATED"/>
    <property type="match status" value="1"/>
</dbReference>
<accession>X1T4Y0</accession>
<evidence type="ECO:0000259" key="1">
    <source>
        <dbReference type="PROSITE" id="PS50943"/>
    </source>
</evidence>